<keyword evidence="5" id="KW-0460">Magnesium</keyword>
<evidence type="ECO:0000256" key="6">
    <source>
        <dbReference type="ARBA" id="ARBA00023211"/>
    </source>
</evidence>
<dbReference type="EMBL" id="BMJH01000001">
    <property type="protein sequence ID" value="GGC54447.1"/>
    <property type="molecule type" value="Genomic_DNA"/>
</dbReference>
<evidence type="ECO:0000256" key="2">
    <source>
        <dbReference type="ARBA" id="ARBA00001946"/>
    </source>
</evidence>
<evidence type="ECO:0000259" key="7">
    <source>
        <dbReference type="PROSITE" id="PS51462"/>
    </source>
</evidence>
<evidence type="ECO:0000256" key="3">
    <source>
        <dbReference type="ARBA" id="ARBA00022723"/>
    </source>
</evidence>
<keyword evidence="3" id="KW-0479">Metal-binding</keyword>
<dbReference type="InterPro" id="IPR039121">
    <property type="entry name" value="NUDT19"/>
</dbReference>
<gene>
    <name evidence="8" type="ORF">GCM10011410_03520</name>
</gene>
<dbReference type="PROSITE" id="PS51462">
    <property type="entry name" value="NUDIX"/>
    <property type="match status" value="1"/>
</dbReference>
<dbReference type="InterPro" id="IPR015797">
    <property type="entry name" value="NUDIX_hydrolase-like_dom_sf"/>
</dbReference>
<evidence type="ECO:0000256" key="5">
    <source>
        <dbReference type="ARBA" id="ARBA00022842"/>
    </source>
</evidence>
<dbReference type="CDD" id="cd18870">
    <property type="entry name" value="NUDIX_AcylCoAdiphos_Nudt19"/>
    <property type="match status" value="1"/>
</dbReference>
<dbReference type="PANTHER" id="PTHR12318:SF0">
    <property type="entry name" value="ACYL-COENZYME A DIPHOSPHATASE NUDT19"/>
    <property type="match status" value="1"/>
</dbReference>
<dbReference type="AlphaFoldDB" id="A0A916X8D4"/>
<comment type="cofactor">
    <cofactor evidence="1">
        <name>Mn(2+)</name>
        <dbReference type="ChEBI" id="CHEBI:29035"/>
    </cofactor>
</comment>
<dbReference type="SUPFAM" id="SSF55811">
    <property type="entry name" value="Nudix"/>
    <property type="match status" value="1"/>
</dbReference>
<comment type="cofactor">
    <cofactor evidence="2">
        <name>Mg(2+)</name>
        <dbReference type="ChEBI" id="CHEBI:18420"/>
    </cofactor>
</comment>
<keyword evidence="9" id="KW-1185">Reference proteome</keyword>
<keyword evidence="4 8" id="KW-0378">Hydrolase</keyword>
<reference evidence="8" key="1">
    <citation type="journal article" date="2014" name="Int. J. Syst. Evol. Microbiol.">
        <title>Complete genome sequence of Corynebacterium casei LMG S-19264T (=DSM 44701T), isolated from a smear-ripened cheese.</title>
        <authorList>
            <consortium name="US DOE Joint Genome Institute (JGI-PGF)"/>
            <person name="Walter F."/>
            <person name="Albersmeier A."/>
            <person name="Kalinowski J."/>
            <person name="Ruckert C."/>
        </authorList>
    </citation>
    <scope>NUCLEOTIDE SEQUENCE</scope>
    <source>
        <strain evidence="8">CGMCC 1.15478</strain>
    </source>
</reference>
<evidence type="ECO:0000313" key="8">
    <source>
        <dbReference type="EMBL" id="GGC54447.1"/>
    </source>
</evidence>
<protein>
    <submittedName>
        <fullName evidence="8">NUDIX hydrolase</fullName>
    </submittedName>
</protein>
<dbReference type="Gene3D" id="3.90.79.10">
    <property type="entry name" value="Nucleoside Triphosphate Pyrophosphohydrolase"/>
    <property type="match status" value="1"/>
</dbReference>
<dbReference type="GO" id="GO:0016818">
    <property type="term" value="F:hydrolase activity, acting on acid anhydrides, in phosphorus-containing anhydrides"/>
    <property type="evidence" value="ECO:0007669"/>
    <property type="project" value="InterPro"/>
</dbReference>
<evidence type="ECO:0000313" key="9">
    <source>
        <dbReference type="Proteomes" id="UP000641514"/>
    </source>
</evidence>
<keyword evidence="6" id="KW-0464">Manganese</keyword>
<dbReference type="PANTHER" id="PTHR12318">
    <property type="entry name" value="TESTOSTERONE-REGULATED PROTEIN RP2"/>
    <property type="match status" value="1"/>
</dbReference>
<dbReference type="Proteomes" id="UP000641514">
    <property type="component" value="Unassembled WGS sequence"/>
</dbReference>
<sequence>MADSPVAGSAVPIRDAATVMLIRDASKRLEVFLQCRTATMPFAPGMTVFPGGSVDSDDYRADVAWHGPSTEDFAQLLGTTSDLARALVCAAVRETFEECGVLLATSHDGSPIEKRWFDDHMHRARSDLADRSISLADLLNRHRFILRADLLAPVSTWITPIGNARRYNTRFFLAALPEGQEADGHTTEADRCYWCAPSTALEEWTDGKTILLPPTWTQIRTLAGYSALADLPIPFDTTTNEPIPVIESAPMNDATGWRLGFPHCEEYFEGLPEGAKRGLRP</sequence>
<dbReference type="InterPro" id="IPR000086">
    <property type="entry name" value="NUDIX_hydrolase_dom"/>
</dbReference>
<evidence type="ECO:0000256" key="1">
    <source>
        <dbReference type="ARBA" id="ARBA00001936"/>
    </source>
</evidence>
<proteinExistence type="predicted"/>
<organism evidence="8 9">
    <name type="scientific">Hoyosella rhizosphaerae</name>
    <dbReference type="NCBI Taxonomy" id="1755582"/>
    <lineage>
        <taxon>Bacteria</taxon>
        <taxon>Bacillati</taxon>
        <taxon>Actinomycetota</taxon>
        <taxon>Actinomycetes</taxon>
        <taxon>Mycobacteriales</taxon>
        <taxon>Hoyosellaceae</taxon>
        <taxon>Hoyosella</taxon>
    </lineage>
</organism>
<feature type="domain" description="Nudix hydrolase" evidence="7">
    <location>
        <begin position="12"/>
        <end position="218"/>
    </location>
</feature>
<accession>A0A916X8D4</accession>
<name>A0A916X8D4_9ACTN</name>
<evidence type="ECO:0000256" key="4">
    <source>
        <dbReference type="ARBA" id="ARBA00022801"/>
    </source>
</evidence>
<reference evidence="8" key="2">
    <citation type="submission" date="2020-09" db="EMBL/GenBank/DDBJ databases">
        <authorList>
            <person name="Sun Q."/>
            <person name="Zhou Y."/>
        </authorList>
    </citation>
    <scope>NUCLEOTIDE SEQUENCE</scope>
    <source>
        <strain evidence="8">CGMCC 1.15478</strain>
    </source>
</reference>
<dbReference type="RefSeq" id="WP_229675660.1">
    <property type="nucleotide sequence ID" value="NZ_BMJH01000001.1"/>
</dbReference>
<dbReference type="GO" id="GO:0046872">
    <property type="term" value="F:metal ion binding"/>
    <property type="evidence" value="ECO:0007669"/>
    <property type="project" value="UniProtKB-KW"/>
</dbReference>
<comment type="caution">
    <text evidence="8">The sequence shown here is derived from an EMBL/GenBank/DDBJ whole genome shotgun (WGS) entry which is preliminary data.</text>
</comment>